<dbReference type="Pfam" id="PF00069">
    <property type="entry name" value="Pkinase"/>
    <property type="match status" value="1"/>
</dbReference>
<dbReference type="Proteomes" id="UP001321804">
    <property type="component" value="Chromosome"/>
</dbReference>
<dbReference type="PANTHER" id="PTHR24362:SF309">
    <property type="entry name" value="PROTEIN KINASE DOMAIN-CONTAINING PROTEIN"/>
    <property type="match status" value="1"/>
</dbReference>
<feature type="compositionally biased region" description="Acidic residues" evidence="4">
    <location>
        <begin position="554"/>
        <end position="563"/>
    </location>
</feature>
<keyword evidence="5" id="KW-0472">Membrane</keyword>
<keyword evidence="1 3" id="KW-0547">Nucleotide-binding</keyword>
<keyword evidence="2 3" id="KW-0067">ATP-binding</keyword>
<name>A0AAU9D1D6_9LACO</name>
<dbReference type="InterPro" id="IPR008271">
    <property type="entry name" value="Ser/Thr_kinase_AS"/>
</dbReference>
<keyword evidence="8" id="KW-0723">Serine/threonine-protein kinase</keyword>
<evidence type="ECO:0000256" key="3">
    <source>
        <dbReference type="PROSITE-ProRule" id="PRU10141"/>
    </source>
</evidence>
<dbReference type="GO" id="GO:0004674">
    <property type="term" value="F:protein serine/threonine kinase activity"/>
    <property type="evidence" value="ECO:0007669"/>
    <property type="project" value="UniProtKB-KW"/>
</dbReference>
<feature type="domain" description="Protein kinase" evidence="6">
    <location>
        <begin position="12"/>
        <end position="266"/>
    </location>
</feature>
<reference evidence="8 9" key="1">
    <citation type="journal article" date="2023" name="Microbiol. Spectr.">
        <title>Symbiosis of Carpenter Bees with Uncharacterized Lactic Acid Bacteria Showing NAD Auxotrophy.</title>
        <authorList>
            <person name="Kawasaki S."/>
            <person name="Ozawa K."/>
            <person name="Mori T."/>
            <person name="Yamamoto A."/>
            <person name="Ito M."/>
            <person name="Ohkuma M."/>
            <person name="Sakamoto M."/>
            <person name="Matsutani M."/>
        </authorList>
    </citation>
    <scope>NUCLEOTIDE SEQUENCE [LARGE SCALE GENOMIC DNA]</scope>
    <source>
        <strain evidence="8 9">KimC2</strain>
    </source>
</reference>
<dbReference type="KEGG" id="xak:KIMC2_06520"/>
<dbReference type="Pfam" id="PF03793">
    <property type="entry name" value="PASTA"/>
    <property type="match status" value="4"/>
</dbReference>
<feature type="region of interest" description="Disordered" evidence="4">
    <location>
        <begin position="537"/>
        <end position="578"/>
    </location>
</feature>
<proteinExistence type="predicted"/>
<organism evidence="8 9">
    <name type="scientific">Xylocopilactobacillus apis</name>
    <dbReference type="NCBI Taxonomy" id="2932183"/>
    <lineage>
        <taxon>Bacteria</taxon>
        <taxon>Bacillati</taxon>
        <taxon>Bacillota</taxon>
        <taxon>Bacilli</taxon>
        <taxon>Lactobacillales</taxon>
        <taxon>Lactobacillaceae</taxon>
        <taxon>Xylocopilactobacillus</taxon>
    </lineage>
</organism>
<keyword evidence="5" id="KW-1133">Transmembrane helix</keyword>
<protein>
    <submittedName>
        <fullName evidence="8">Serine/threonine protein kinase</fullName>
    </submittedName>
</protein>
<feature type="transmembrane region" description="Helical" evidence="5">
    <location>
        <begin position="316"/>
        <end position="337"/>
    </location>
</feature>
<evidence type="ECO:0000256" key="5">
    <source>
        <dbReference type="SAM" id="Phobius"/>
    </source>
</evidence>
<dbReference type="InterPro" id="IPR005543">
    <property type="entry name" value="PASTA_dom"/>
</dbReference>
<dbReference type="PANTHER" id="PTHR24362">
    <property type="entry name" value="SERINE/THREONINE-PROTEIN KINASE NEK"/>
    <property type="match status" value="1"/>
</dbReference>
<dbReference type="InterPro" id="IPR017441">
    <property type="entry name" value="Protein_kinase_ATP_BS"/>
</dbReference>
<feature type="domain" description="PASTA" evidence="7">
    <location>
        <begin position="475"/>
        <end position="542"/>
    </location>
</feature>
<keyword evidence="5" id="KW-0812">Transmembrane</keyword>
<keyword evidence="9" id="KW-1185">Reference proteome</keyword>
<feature type="domain" description="PASTA" evidence="7">
    <location>
        <begin position="340"/>
        <end position="407"/>
    </location>
</feature>
<evidence type="ECO:0000259" key="6">
    <source>
        <dbReference type="PROSITE" id="PS50011"/>
    </source>
</evidence>
<evidence type="ECO:0000256" key="1">
    <source>
        <dbReference type="ARBA" id="ARBA00022741"/>
    </source>
</evidence>
<accession>A0AAU9D1D6</accession>
<dbReference type="PROSITE" id="PS51178">
    <property type="entry name" value="PASTA"/>
    <property type="match status" value="4"/>
</dbReference>
<dbReference type="Gene3D" id="1.10.510.10">
    <property type="entry name" value="Transferase(Phosphotransferase) domain 1"/>
    <property type="match status" value="1"/>
</dbReference>
<dbReference type="PROSITE" id="PS50011">
    <property type="entry name" value="PROTEIN_KINASE_DOM"/>
    <property type="match status" value="1"/>
</dbReference>
<evidence type="ECO:0000313" key="9">
    <source>
        <dbReference type="Proteomes" id="UP001321804"/>
    </source>
</evidence>
<dbReference type="SUPFAM" id="SSF56112">
    <property type="entry name" value="Protein kinase-like (PK-like)"/>
    <property type="match status" value="1"/>
</dbReference>
<dbReference type="CDD" id="cd14014">
    <property type="entry name" value="STKc_PknB_like"/>
    <property type="match status" value="1"/>
</dbReference>
<evidence type="ECO:0000256" key="4">
    <source>
        <dbReference type="SAM" id="MobiDB-lite"/>
    </source>
</evidence>
<feature type="binding site" evidence="3">
    <location>
        <position position="41"/>
    </location>
    <ligand>
        <name>ATP</name>
        <dbReference type="ChEBI" id="CHEBI:30616"/>
    </ligand>
</feature>
<dbReference type="Gene3D" id="3.30.10.20">
    <property type="match status" value="4"/>
</dbReference>
<keyword evidence="8" id="KW-0418">Kinase</keyword>
<dbReference type="SMART" id="SM00740">
    <property type="entry name" value="PASTA"/>
    <property type="match status" value="4"/>
</dbReference>
<dbReference type="AlphaFoldDB" id="A0AAU9D1D6"/>
<feature type="compositionally biased region" description="Basic and acidic residues" evidence="4">
    <location>
        <begin position="565"/>
        <end position="578"/>
    </location>
</feature>
<dbReference type="CDD" id="cd06577">
    <property type="entry name" value="PASTA_pknB"/>
    <property type="match status" value="4"/>
</dbReference>
<dbReference type="InterPro" id="IPR011009">
    <property type="entry name" value="Kinase-like_dom_sf"/>
</dbReference>
<keyword evidence="8" id="KW-0808">Transferase</keyword>
<feature type="domain" description="PASTA" evidence="7">
    <location>
        <begin position="575"/>
        <end position="642"/>
    </location>
</feature>
<dbReference type="Gene3D" id="3.30.200.20">
    <property type="entry name" value="Phosphorylase Kinase, domain 1"/>
    <property type="match status" value="1"/>
</dbReference>
<dbReference type="PROSITE" id="PS00107">
    <property type="entry name" value="PROTEIN_KINASE_ATP"/>
    <property type="match status" value="1"/>
</dbReference>
<feature type="domain" description="PASTA" evidence="7">
    <location>
        <begin position="408"/>
        <end position="474"/>
    </location>
</feature>
<gene>
    <name evidence="8" type="ORF">KIMC2_06520</name>
</gene>
<evidence type="ECO:0000259" key="7">
    <source>
        <dbReference type="PROSITE" id="PS51178"/>
    </source>
</evidence>
<dbReference type="SMART" id="SM00220">
    <property type="entry name" value="S_TKc"/>
    <property type="match status" value="1"/>
</dbReference>
<evidence type="ECO:0000313" key="8">
    <source>
        <dbReference type="EMBL" id="BDR56090.1"/>
    </source>
</evidence>
<evidence type="ECO:0000256" key="2">
    <source>
        <dbReference type="ARBA" id="ARBA00022840"/>
    </source>
</evidence>
<dbReference type="PROSITE" id="PS00108">
    <property type="entry name" value="PROTEIN_KINASE_ST"/>
    <property type="match status" value="1"/>
</dbReference>
<dbReference type="InterPro" id="IPR000719">
    <property type="entry name" value="Prot_kinase_dom"/>
</dbReference>
<dbReference type="EMBL" id="AP026801">
    <property type="protein sequence ID" value="BDR56090.1"/>
    <property type="molecule type" value="Genomic_DNA"/>
</dbReference>
<dbReference type="GO" id="GO:0005524">
    <property type="term" value="F:ATP binding"/>
    <property type="evidence" value="ECO:0007669"/>
    <property type="project" value="UniProtKB-UniRule"/>
</dbReference>
<sequence length="652" mass="72365">MVEIGQIVDERYQIIQEIGNGENSTVYLAHDLILDRKVAIKILIVPLQSGSQKSQHFEEIAAAMSELNDPRIVNIYDIGNDHGNQYIVMEYVSGTNLQEYLQMNFPLSFEEIQRIMEQVLFAVNAAHSMGFIHGDLKLSNILIDDEKNIKVSDFGLSSALKEIGIKPINVTDIYYLAPELLKGGYPSKQSDLYSLGIIFFELLNQSLFLIDGDPNSITVDQMTSIRQKDPQIPQSFENIITIAMASDLNNRYHSAGQMLDDLNTALKSERFNEPKIIFDKPDFLPESSNSKEILEEFPEPEKPLKQKTHWSDQKKIFVIATSVIVFVFLLLTLILLLNHKKSIELTDVTNMTVNEATSALKEQKLVISPKVERVSDKTIKAGHVIKTDPPARTVVKEGSTVRLYVSTGVPKTKIEDYSSQPFSEVSDILRRKGLKVEVEKEYSDKIKEGLIISQSIESGKNVPEGTSITLTVSKGVETFTMDNLIGSSGEDVIDFANRTGLNQIADPPQYSDQYPAGTVMSQQPAYGSKLKKGDSFHVTLSLGPEPKKNLPNDYDTDDSDNSNDSDSKDSDTDSDSKDLVVEDLIGMSLIEANDYASDNGLNVVEDPAKFSDKYEAGQVISQWPSKGAHIKEGDTIHITLSKGSQPSNGTSH</sequence>
<dbReference type="RefSeq" id="WP_317697948.1">
    <property type="nucleotide sequence ID" value="NZ_AP026801.1"/>
</dbReference>